<reference evidence="2 3" key="1">
    <citation type="journal article" date="2024" name="Nat. Commun.">
        <title>Phylogenomics reveals the evolutionary origins of lichenization in chlorophyte algae.</title>
        <authorList>
            <person name="Puginier C."/>
            <person name="Libourel C."/>
            <person name="Otte J."/>
            <person name="Skaloud P."/>
            <person name="Haon M."/>
            <person name="Grisel S."/>
            <person name="Petersen M."/>
            <person name="Berrin J.G."/>
            <person name="Delaux P.M."/>
            <person name="Dal Grande F."/>
            <person name="Keller J."/>
        </authorList>
    </citation>
    <scope>NUCLEOTIDE SEQUENCE [LARGE SCALE GENOMIC DNA]</scope>
    <source>
        <strain evidence="2 3">SAG 2145</strain>
    </source>
</reference>
<evidence type="ECO:0000313" key="3">
    <source>
        <dbReference type="Proteomes" id="UP001438707"/>
    </source>
</evidence>
<protein>
    <submittedName>
        <fullName evidence="2">Uncharacterized protein</fullName>
    </submittedName>
</protein>
<accession>A0AAW1Q8N8</accession>
<feature type="compositionally biased region" description="Polar residues" evidence="1">
    <location>
        <begin position="1"/>
        <end position="19"/>
    </location>
</feature>
<evidence type="ECO:0000313" key="2">
    <source>
        <dbReference type="EMBL" id="KAK9817408.1"/>
    </source>
</evidence>
<sequence>MTTNLAHRTSALQRTNSDTGSKEPGLPQTYTLSGSSSQTRLLSPVLSAWAQAGLIFTGLLLLTTLYQVDLTRSQTSPGLRGNPRHLLASPPPVFGPTLVSYSYFEKDDVQRFNMEFFMAVGMGQSPRFKPPQATDFVVIISGEKCSPCKQLLPSLVETHSGTRNFPEVSQAWSVPGLTMLQRTQNEGMDFAAHNITLQWLQRTGSYSKYRFFIFLNSSVRGPFYPSYMPQGWQWTRAYTDRIIGNVKLVSASIVCLPTIDAGGFGPKAESWAFATDPEALELFTRAGVFHLRTCKLCDDGVVVRGEYGLTNVLFSHGYSIATLMSMYHPDTDWLDDKNWHCNNNAHPSRHGSYDGIAMHPFEVVFLKASWHVGEPHTAHYSKWFLAQAQGSDNTAGAFDEPMYRYAISMEAQEPNNAESCFKVV</sequence>
<feature type="region of interest" description="Disordered" evidence="1">
    <location>
        <begin position="1"/>
        <end position="35"/>
    </location>
</feature>
<keyword evidence="3" id="KW-1185">Reference proteome</keyword>
<dbReference type="AlphaFoldDB" id="A0AAW1Q8N8"/>
<dbReference type="Proteomes" id="UP001438707">
    <property type="component" value="Unassembled WGS sequence"/>
</dbReference>
<name>A0AAW1Q8N8_9CHLO</name>
<evidence type="ECO:0000256" key="1">
    <source>
        <dbReference type="SAM" id="MobiDB-lite"/>
    </source>
</evidence>
<gene>
    <name evidence="2" type="ORF">WJX74_003774</name>
</gene>
<comment type="caution">
    <text evidence="2">The sequence shown here is derived from an EMBL/GenBank/DDBJ whole genome shotgun (WGS) entry which is preliminary data.</text>
</comment>
<proteinExistence type="predicted"/>
<organism evidence="2 3">
    <name type="scientific">Apatococcus lobatus</name>
    <dbReference type="NCBI Taxonomy" id="904363"/>
    <lineage>
        <taxon>Eukaryota</taxon>
        <taxon>Viridiplantae</taxon>
        <taxon>Chlorophyta</taxon>
        <taxon>core chlorophytes</taxon>
        <taxon>Trebouxiophyceae</taxon>
        <taxon>Chlorellales</taxon>
        <taxon>Chlorellaceae</taxon>
        <taxon>Apatococcus</taxon>
    </lineage>
</organism>
<dbReference type="EMBL" id="JALJOS010000071">
    <property type="protein sequence ID" value="KAK9817408.1"/>
    <property type="molecule type" value="Genomic_DNA"/>
</dbReference>